<dbReference type="Proteomes" id="UP001241656">
    <property type="component" value="Chromosome"/>
</dbReference>
<name>A0ABY8RGG7_9FLAO</name>
<dbReference type="RefSeq" id="WP_282906326.1">
    <property type="nucleotide sequence ID" value="NZ_CP124855.1"/>
</dbReference>
<organism evidence="1 2">
    <name type="scientific">Chryseobacterium gotjawalense</name>
    <dbReference type="NCBI Taxonomy" id="3042315"/>
    <lineage>
        <taxon>Bacteria</taxon>
        <taxon>Pseudomonadati</taxon>
        <taxon>Bacteroidota</taxon>
        <taxon>Flavobacteriia</taxon>
        <taxon>Flavobacteriales</taxon>
        <taxon>Weeksellaceae</taxon>
        <taxon>Chryseobacterium group</taxon>
        <taxon>Chryseobacterium</taxon>
    </lineage>
</organism>
<accession>A0ABY8RGG7</accession>
<proteinExistence type="predicted"/>
<evidence type="ECO:0000313" key="2">
    <source>
        <dbReference type="Proteomes" id="UP001241656"/>
    </source>
</evidence>
<keyword evidence="2" id="KW-1185">Reference proteome</keyword>
<dbReference type="EMBL" id="CP124855">
    <property type="protein sequence ID" value="WHF53075.1"/>
    <property type="molecule type" value="Genomic_DNA"/>
</dbReference>
<protein>
    <recommendedName>
        <fullName evidence="3">Transposase</fullName>
    </recommendedName>
</protein>
<sequence length="381" mass="42999">MGVIDDAFSGFLGKIPCHNTIENWVKKSGLKAYETSGEELQGTQYAQIVDESMMIGSEKLLLTLGVPAYHQGKPLDCSNSHILNIAVAESWNGDRIGKQLKTAAQKIGYNPLYVISDNASVMKKGIRVAELCHQLDISHSLGMFLERTYKKEPDFVAYLKAMADCKFKFCMKKIAYLLPPTQRTVARFLNISQWVNWSSKILAVYHTLNKEEQKVFSFIPANASLIDELTEVIKCVNSIEKRCKNKGLSQQTVSKCQQEIKRHLLCGSFRMIALGESISKFLAQEVIIITSNAAHHNSSDIIESIFGKYKARKSPNKLNGVTSFVLFLPLYTKLSNKAIQKEFNFKKALEDTLLSQIKVWEKEHLTKNLTQMRTKCFQNAA</sequence>
<gene>
    <name evidence="1" type="ORF">QGN23_07335</name>
</gene>
<reference evidence="1 2" key="1">
    <citation type="submission" date="2023-05" db="EMBL/GenBank/DDBJ databases">
        <title>Genomic insight into Chryseobacterium sp. wdc7 isolated forest soil (Gotjawal).</title>
        <authorList>
            <person name="Park S.-J."/>
        </authorList>
    </citation>
    <scope>NUCLEOTIDE SEQUENCE [LARGE SCALE GENOMIC DNA]</scope>
    <source>
        <strain evidence="2">wdc7</strain>
    </source>
</reference>
<evidence type="ECO:0000313" key="1">
    <source>
        <dbReference type="EMBL" id="WHF53075.1"/>
    </source>
</evidence>
<evidence type="ECO:0008006" key="3">
    <source>
        <dbReference type="Google" id="ProtNLM"/>
    </source>
</evidence>